<dbReference type="Pfam" id="PF02906">
    <property type="entry name" value="Fe_hyd_lg_C"/>
    <property type="match status" value="1"/>
</dbReference>
<sequence>MEKTKYRQLFKEILKAYYEEVFEEKIEEIMNREDIDKESLSKVISALCGVEVNYSDNFSEDLKFAIKNYQKTNKVVINTSPCTKNCVKVDDKIICENACPFDAIIVDKETLLPNISIDLCVNCGICVDSCKNKNFIDKIEFLPILEILKENKKVIAAVAPSIAGQFGENVSMGQLRAALKYIGFEDMVEVAFFADILTIKEAVEFNRHINKEKDFLLSSCCCPIWVGMIKGRFKELVKYTSPSVSPMIAAGKIIKEIDPECKVVFIGPCVAKKGEAKSDDIKDAIDHVLTFTELKDIFEVFDIEPNKFHEELSTQYSSRGGRIYGRIGGVSSAVEDAVKEMYPDKIELFTSEQASGIKECKAMLQSALKGETSAAFLEGMGCDGGCVGGPKTIISKEKGKEHIEKYGDDSKVNISVNNKIMKKFLRNIGIDNIEDFEDKRKVKIFERKL</sequence>
<dbReference type="Proteomes" id="UP000462760">
    <property type="component" value="Unassembled WGS sequence"/>
</dbReference>
<organism evidence="2 3">
    <name type="scientific">Anaerosalibacter bizertensis</name>
    <dbReference type="NCBI Taxonomy" id="932217"/>
    <lineage>
        <taxon>Bacteria</taxon>
        <taxon>Bacillati</taxon>
        <taxon>Bacillota</taxon>
        <taxon>Tissierellia</taxon>
        <taxon>Tissierellales</taxon>
        <taxon>Sporanaerobacteraceae</taxon>
        <taxon>Anaerosalibacter</taxon>
    </lineage>
</organism>
<gene>
    <name evidence="2" type="ORF">FYJ27_01065</name>
</gene>
<dbReference type="InterPro" id="IPR009016">
    <property type="entry name" value="Fe_hydrogenase"/>
</dbReference>
<feature type="domain" description="4Fe-4S ferredoxin-type" evidence="1">
    <location>
        <begin position="73"/>
        <end position="109"/>
    </location>
</feature>
<dbReference type="Gene3D" id="3.40.950.10">
    <property type="entry name" value="Fe-only Hydrogenase (Larger Subunit), Chain L, domain 3"/>
    <property type="match status" value="1"/>
</dbReference>
<dbReference type="InterPro" id="IPR017896">
    <property type="entry name" value="4Fe4S_Fe-S-bd"/>
</dbReference>
<dbReference type="RefSeq" id="WP_154481788.1">
    <property type="nucleotide sequence ID" value="NZ_VULR01000001.1"/>
</dbReference>
<proteinExistence type="predicted"/>
<name>A0A844FEB6_9FIRM</name>
<reference evidence="2 3" key="1">
    <citation type="submission" date="2019-08" db="EMBL/GenBank/DDBJ databases">
        <title>In-depth cultivation of the pig gut microbiome towards novel bacterial diversity and tailored functional studies.</title>
        <authorList>
            <person name="Wylensek D."/>
            <person name="Hitch T.C.A."/>
            <person name="Clavel T."/>
        </authorList>
    </citation>
    <scope>NUCLEOTIDE SEQUENCE [LARGE SCALE GENOMIC DNA]</scope>
    <source>
        <strain evidence="2 3">Med78-601-WT-4W-RMD-3</strain>
    </source>
</reference>
<evidence type="ECO:0000313" key="2">
    <source>
        <dbReference type="EMBL" id="MSS42328.1"/>
    </source>
</evidence>
<dbReference type="SUPFAM" id="SSF53920">
    <property type="entry name" value="Fe-only hydrogenase"/>
    <property type="match status" value="1"/>
</dbReference>
<evidence type="ECO:0000259" key="1">
    <source>
        <dbReference type="PROSITE" id="PS51379"/>
    </source>
</evidence>
<dbReference type="PROSITE" id="PS51379">
    <property type="entry name" value="4FE4S_FER_2"/>
    <property type="match status" value="2"/>
</dbReference>
<dbReference type="PANTHER" id="PTHR11615">
    <property type="entry name" value="NITRATE, FORMATE, IRON DEHYDROGENASE"/>
    <property type="match status" value="1"/>
</dbReference>
<dbReference type="OrthoDB" id="9798098at2"/>
<dbReference type="InterPro" id="IPR004108">
    <property type="entry name" value="Fe_hydrogenase_lsu_C"/>
</dbReference>
<accession>A0A844FEB6</accession>
<protein>
    <submittedName>
        <fullName evidence="2">Iron hydrogenase</fullName>
    </submittedName>
</protein>
<dbReference type="EMBL" id="VULR01000001">
    <property type="protein sequence ID" value="MSS42328.1"/>
    <property type="molecule type" value="Genomic_DNA"/>
</dbReference>
<dbReference type="SUPFAM" id="SSF54862">
    <property type="entry name" value="4Fe-4S ferredoxins"/>
    <property type="match status" value="1"/>
</dbReference>
<dbReference type="AlphaFoldDB" id="A0A844FEB6"/>
<dbReference type="InterPro" id="IPR050340">
    <property type="entry name" value="Cytosolic_Fe-S_CAF"/>
</dbReference>
<feature type="domain" description="4Fe-4S ferredoxin-type" evidence="1">
    <location>
        <begin position="111"/>
        <end position="141"/>
    </location>
</feature>
<evidence type="ECO:0000313" key="3">
    <source>
        <dbReference type="Proteomes" id="UP000462760"/>
    </source>
</evidence>
<dbReference type="Gene3D" id="3.30.70.20">
    <property type="match status" value="1"/>
</dbReference>
<comment type="caution">
    <text evidence="2">The sequence shown here is derived from an EMBL/GenBank/DDBJ whole genome shotgun (WGS) entry which is preliminary data.</text>
</comment>